<proteinExistence type="predicted"/>
<dbReference type="Proteomes" id="UP000217199">
    <property type="component" value="Unassembled WGS sequence"/>
</dbReference>
<protein>
    <submittedName>
        <fullName evidence="1">Uncharacterized protein</fullName>
    </submittedName>
</protein>
<evidence type="ECO:0000313" key="2">
    <source>
        <dbReference type="Proteomes" id="UP000217199"/>
    </source>
</evidence>
<accession>A0A286UJP3</accession>
<reference evidence="1 2" key="1">
    <citation type="journal article" date="2017" name="Mol. Ecol.">
        <title>Comparative and population genomic landscape of Phellinus noxius: A hypervariable fungus causing root rot in trees.</title>
        <authorList>
            <person name="Chung C.L."/>
            <person name="Lee T.J."/>
            <person name="Akiba M."/>
            <person name="Lee H.H."/>
            <person name="Kuo T.H."/>
            <person name="Liu D."/>
            <person name="Ke H.M."/>
            <person name="Yokoi T."/>
            <person name="Roa M.B."/>
            <person name="Lu M.J."/>
            <person name="Chang Y.Y."/>
            <person name="Ann P.J."/>
            <person name="Tsai J.N."/>
            <person name="Chen C.Y."/>
            <person name="Tzean S.S."/>
            <person name="Ota Y."/>
            <person name="Hattori T."/>
            <person name="Sahashi N."/>
            <person name="Liou R.F."/>
            <person name="Kikuchi T."/>
            <person name="Tsai I.J."/>
        </authorList>
    </citation>
    <scope>NUCLEOTIDE SEQUENCE [LARGE SCALE GENOMIC DNA]</scope>
    <source>
        <strain evidence="1 2">FFPRI411160</strain>
    </source>
</reference>
<dbReference type="InParanoid" id="A0A286UJP3"/>
<name>A0A286UJP3_9AGAM</name>
<comment type="caution">
    <text evidence="1">The sequence shown here is derived from an EMBL/GenBank/DDBJ whole genome shotgun (WGS) entry which is preliminary data.</text>
</comment>
<keyword evidence="2" id="KW-1185">Reference proteome</keyword>
<gene>
    <name evidence="1" type="ORF">PNOK_0478000</name>
</gene>
<dbReference type="EMBL" id="NBII01000004">
    <property type="protein sequence ID" value="PAV19846.1"/>
    <property type="molecule type" value="Genomic_DNA"/>
</dbReference>
<evidence type="ECO:0000313" key="1">
    <source>
        <dbReference type="EMBL" id="PAV19846.1"/>
    </source>
</evidence>
<organism evidence="1 2">
    <name type="scientific">Pyrrhoderma noxium</name>
    <dbReference type="NCBI Taxonomy" id="2282107"/>
    <lineage>
        <taxon>Eukaryota</taxon>
        <taxon>Fungi</taxon>
        <taxon>Dikarya</taxon>
        <taxon>Basidiomycota</taxon>
        <taxon>Agaricomycotina</taxon>
        <taxon>Agaricomycetes</taxon>
        <taxon>Hymenochaetales</taxon>
        <taxon>Hymenochaetaceae</taxon>
        <taxon>Pyrrhoderma</taxon>
    </lineage>
</organism>
<sequence>MSAIAPLMISATERCNLPFDTPCTLYNPTYSVPQDNQTVTSLVLDKAINTVDPDSHVCRGTLDGRRVIAKFAYDSNYLAEFLKSEADNYETLKALQGTCIPRFYMYHEMKDDEKIEVFKQFVKFHLSGYYVHYGRENIVGSPGKYRIVDFHAIDGHDCPWEGFKENDPVSHGRPFPCLSLGEVGRYMEIWKKFRKDVMILGKSYYGKDAEEFPPKKIIPYLVPDMIPITFMDIGANRETVEESLKQFKKNMDEDPNCDIKELINSYQKNSSYTLENSDGKQFRPRFMVYEPTPPQEWM</sequence>
<dbReference type="AlphaFoldDB" id="A0A286UJP3"/>